<dbReference type="InterPro" id="IPR004629">
    <property type="entry name" value="WecG_TagA_CpsF"/>
</dbReference>
<dbReference type="NCBIfam" id="TIGR00696">
    <property type="entry name" value="wecG_tagA_cpsF"/>
    <property type="match status" value="1"/>
</dbReference>
<dbReference type="HOGENOM" id="CLU_063203_2_0_0"/>
<dbReference type="AlphaFoldDB" id="E8WZ50"/>
<dbReference type="Pfam" id="PF03808">
    <property type="entry name" value="Glyco_tran_WecG"/>
    <property type="match status" value="1"/>
</dbReference>
<accession>E8WZ50</accession>
<gene>
    <name evidence="3" type="ordered locus">AciX9_0581</name>
</gene>
<evidence type="ECO:0000313" key="4">
    <source>
        <dbReference type="Proteomes" id="UP000000343"/>
    </source>
</evidence>
<reference evidence="4" key="1">
    <citation type="submission" date="2011-01" db="EMBL/GenBank/DDBJ databases">
        <title>Complete sequence of chromosome of Acidobacterium sp. MP5ACTX9.</title>
        <authorList>
            <consortium name="US DOE Joint Genome Institute"/>
            <person name="Lucas S."/>
            <person name="Copeland A."/>
            <person name="Lapidus A."/>
            <person name="Cheng J.-F."/>
            <person name="Goodwin L."/>
            <person name="Pitluck S."/>
            <person name="Teshima H."/>
            <person name="Detter J.C."/>
            <person name="Han C."/>
            <person name="Tapia R."/>
            <person name="Land M."/>
            <person name="Hauser L."/>
            <person name="Kyrpides N."/>
            <person name="Ivanova N."/>
            <person name="Ovchinnikova G."/>
            <person name="Pagani I."/>
            <person name="Rawat S.R."/>
            <person name="Mannisto M."/>
            <person name="Haggblom M.M."/>
            <person name="Woyke T."/>
        </authorList>
    </citation>
    <scope>NUCLEOTIDE SEQUENCE [LARGE SCALE GENOMIC DNA]</scope>
    <source>
        <strain evidence="4">MP5ACTX9</strain>
    </source>
</reference>
<keyword evidence="1" id="KW-0328">Glycosyltransferase</keyword>
<dbReference type="PANTHER" id="PTHR34136">
    <property type="match status" value="1"/>
</dbReference>
<dbReference type="STRING" id="1198114.AciX9_0581"/>
<sequence length="282" mass="31727">MRDESQDLVNVLGVHIAPVDMDGALTRIADALCNATRGYVCMTGVHGVMEHYRHPELREVFADSLLTAPDGMPTVWVGHLQGHAGTRQITGPDLMLQVLGRSEFAGYTHFFYGGKPGVAEELRATLEGRLPGVRVIGTCTPPFRELTVEEEKEFIQMIDELRPDIIWVGISTPKQERFMHRMSPRLRTTLMFGVGAAFDFHTGRIQDCPLWIKRAGLQWLDRLLQDPKALWKRYLRNNPAFVWHIVLQLTGLRTYPGAARTAARKPSVQGSSTLLRKVESDL</sequence>
<dbReference type="RefSeq" id="WP_013578980.1">
    <property type="nucleotide sequence ID" value="NC_015064.1"/>
</dbReference>
<evidence type="ECO:0000313" key="3">
    <source>
        <dbReference type="EMBL" id="ADW67652.1"/>
    </source>
</evidence>
<evidence type="ECO:0000256" key="2">
    <source>
        <dbReference type="ARBA" id="ARBA00022679"/>
    </source>
</evidence>
<dbReference type="PANTHER" id="PTHR34136:SF1">
    <property type="entry name" value="UDP-N-ACETYL-D-MANNOSAMINURONIC ACID TRANSFERASE"/>
    <property type="match status" value="1"/>
</dbReference>
<dbReference type="Proteomes" id="UP000000343">
    <property type="component" value="Chromosome"/>
</dbReference>
<organism evidence="4">
    <name type="scientific">Granulicella tundricola (strain ATCC BAA-1859 / DSM 23138 / MP5ACTX9)</name>
    <dbReference type="NCBI Taxonomy" id="1198114"/>
    <lineage>
        <taxon>Bacteria</taxon>
        <taxon>Pseudomonadati</taxon>
        <taxon>Acidobacteriota</taxon>
        <taxon>Terriglobia</taxon>
        <taxon>Terriglobales</taxon>
        <taxon>Acidobacteriaceae</taxon>
        <taxon>Granulicella</taxon>
    </lineage>
</organism>
<dbReference type="EMBL" id="CP002480">
    <property type="protein sequence ID" value="ADW67652.1"/>
    <property type="molecule type" value="Genomic_DNA"/>
</dbReference>
<dbReference type="PaxDb" id="1198114-AciX9_0581"/>
<proteinExistence type="predicted"/>
<dbReference type="GO" id="GO:0016758">
    <property type="term" value="F:hexosyltransferase activity"/>
    <property type="evidence" value="ECO:0007669"/>
    <property type="project" value="TreeGrafter"/>
</dbReference>
<protein>
    <submittedName>
        <fullName evidence="3">Glycosyl transferase, WecB/TagA/CpsF family</fullName>
    </submittedName>
</protein>
<dbReference type="CDD" id="cd06533">
    <property type="entry name" value="Glyco_transf_WecG_TagA"/>
    <property type="match status" value="1"/>
</dbReference>
<keyword evidence="2 3" id="KW-0808">Transferase</keyword>
<name>E8WZ50_GRATM</name>
<dbReference type="eggNOG" id="COG1922">
    <property type="taxonomic scope" value="Bacteria"/>
</dbReference>
<keyword evidence="4" id="KW-1185">Reference proteome</keyword>
<dbReference type="KEGG" id="acm:AciX9_0581"/>
<evidence type="ECO:0000256" key="1">
    <source>
        <dbReference type="ARBA" id="ARBA00022676"/>
    </source>
</evidence>